<evidence type="ECO:0000259" key="4">
    <source>
        <dbReference type="PROSITE" id="PS50835"/>
    </source>
</evidence>
<evidence type="ECO:0000313" key="5">
    <source>
        <dbReference type="EMBL" id="AAT08796.1"/>
    </source>
</evidence>
<dbReference type="Gene3D" id="2.60.40.10">
    <property type="entry name" value="Immunoglobulins"/>
    <property type="match status" value="2"/>
</dbReference>
<dbReference type="InterPro" id="IPR036179">
    <property type="entry name" value="Ig-like_dom_sf"/>
</dbReference>
<dbReference type="FunFam" id="2.60.40.10:FF:002103">
    <property type="entry name" value="Colony-stimulating factor 1 receptor, a"/>
    <property type="match status" value="1"/>
</dbReference>
<feature type="signal peptide" evidence="3">
    <location>
        <begin position="1"/>
        <end position="17"/>
    </location>
</feature>
<dbReference type="InterPro" id="IPR007110">
    <property type="entry name" value="Ig-like_dom"/>
</dbReference>
<dbReference type="PANTHER" id="PTHR15360">
    <property type="entry name" value="PLATELET-DERIVED GROWTH FACTOR RECEPTOR LIKE"/>
    <property type="match status" value="1"/>
</dbReference>
<feature type="chain" id="PRO_5004240628" description="Platelet-derived growth factor receptor-like protein" evidence="3">
    <location>
        <begin position="18"/>
        <end position="210"/>
    </location>
</feature>
<evidence type="ECO:0000256" key="1">
    <source>
        <dbReference type="ARBA" id="ARBA00011360"/>
    </source>
</evidence>
<dbReference type="PROSITE" id="PS50835">
    <property type="entry name" value="IG_LIKE"/>
    <property type="match status" value="1"/>
</dbReference>
<dbReference type="PANTHER" id="PTHR15360:SF2">
    <property type="entry name" value="PLATELET-DERIVED GROWTH FACTOR RECEPTOR-LIKE PROTEIN"/>
    <property type="match status" value="1"/>
</dbReference>
<keyword evidence="3" id="KW-0732">Signal</keyword>
<gene>
    <name evidence="5" type="primary">c-fms</name>
</gene>
<comment type="subunit">
    <text evidence="1">Forms a complex composed of PDGFRL, TNK2 and GRB2.</text>
</comment>
<dbReference type="InterPro" id="IPR042495">
    <property type="entry name" value="PDGFRL"/>
</dbReference>
<dbReference type="SUPFAM" id="SSF48726">
    <property type="entry name" value="Immunoglobulin"/>
    <property type="match status" value="2"/>
</dbReference>
<dbReference type="EMBL" id="AY536524">
    <property type="protein sequence ID" value="AAT08796.1"/>
    <property type="molecule type" value="mRNA"/>
</dbReference>
<feature type="domain" description="Ig-like" evidence="4">
    <location>
        <begin position="21"/>
        <end position="108"/>
    </location>
</feature>
<sequence length="210" mass="23681">MFALLFVCGILFAQAQGWSEPRIRLNSEDPVGTDVILDSGSPLHLICEGDGPVTWLPRLAKHKRYISKEVGNVRSFYVKQATADFTGTYKCVYMNTNDSNESSSVHVFVRDNRFLFVSPSTSLRYVRKEGEDLTLPCLLTDPDATDFTFRMDNGSAVPYGMNVTFDPKKGVLIRNVHPGFNADYVCSARIRGVWKVSKIFSINVIQREFH</sequence>
<dbReference type="InterPro" id="IPR003599">
    <property type="entry name" value="Ig_sub"/>
</dbReference>
<organism evidence="5">
    <name type="scientific">Carassius auratus</name>
    <name type="common">Goldfish</name>
    <dbReference type="NCBI Taxonomy" id="7957"/>
    <lineage>
        <taxon>Eukaryota</taxon>
        <taxon>Metazoa</taxon>
        <taxon>Chordata</taxon>
        <taxon>Craniata</taxon>
        <taxon>Vertebrata</taxon>
        <taxon>Euteleostomi</taxon>
        <taxon>Actinopterygii</taxon>
        <taxon>Neopterygii</taxon>
        <taxon>Teleostei</taxon>
        <taxon>Ostariophysi</taxon>
        <taxon>Cypriniformes</taxon>
        <taxon>Cyprinidae</taxon>
        <taxon>Cyprininae</taxon>
        <taxon>Carassius</taxon>
    </lineage>
</organism>
<dbReference type="AlphaFoldDB" id="Q4L1N6"/>
<evidence type="ECO:0000256" key="2">
    <source>
        <dbReference type="ARBA" id="ARBA00019671"/>
    </source>
</evidence>
<keyword evidence="5" id="KW-0675">Receptor</keyword>
<name>Q4L1N6_CARAU</name>
<proteinExistence type="evidence at transcript level"/>
<reference evidence="5" key="1">
    <citation type="journal article" date="2005" name="Dev. Comp. Immunol.">
        <title>A novel soluble form of the CSF-1 receptor inhibits proliferation of self-renewing macrophages of goldfish (Carassius auratus L.).</title>
        <authorList>
            <person name="Barreda D.R."/>
            <person name="Hanington P.C."/>
            <person name="Stafford J.L."/>
            <person name="Belosevic M."/>
        </authorList>
    </citation>
    <scope>NUCLEOTIDE SEQUENCE</scope>
</reference>
<accession>Q4L1N6</accession>
<protein>
    <recommendedName>
        <fullName evidence="2">Platelet-derived growth factor receptor-like protein</fullName>
    </recommendedName>
</protein>
<dbReference type="InterPro" id="IPR013783">
    <property type="entry name" value="Ig-like_fold"/>
</dbReference>
<dbReference type="SMART" id="SM00409">
    <property type="entry name" value="IG"/>
    <property type="match status" value="2"/>
</dbReference>
<evidence type="ECO:0000256" key="3">
    <source>
        <dbReference type="SAM" id="SignalP"/>
    </source>
</evidence>